<evidence type="ECO:0000256" key="3">
    <source>
        <dbReference type="ARBA" id="ARBA00022801"/>
    </source>
</evidence>
<dbReference type="Pfam" id="PF12032">
    <property type="entry name" value="CLIP"/>
    <property type="match status" value="2"/>
</dbReference>
<dbReference type="InterPro" id="IPR043504">
    <property type="entry name" value="Peptidase_S1_PA_chymotrypsin"/>
</dbReference>
<dbReference type="PROSITE" id="PS51888">
    <property type="entry name" value="CLIP"/>
    <property type="match status" value="1"/>
</dbReference>
<evidence type="ECO:0000256" key="1">
    <source>
        <dbReference type="ARBA" id="ARBA00022670"/>
    </source>
</evidence>
<dbReference type="Pfam" id="PF00089">
    <property type="entry name" value="Trypsin"/>
    <property type="match status" value="2"/>
</dbReference>
<feature type="domain" description="Peptidase S1" evidence="9">
    <location>
        <begin position="139"/>
        <end position="393"/>
    </location>
</feature>
<keyword evidence="11" id="KW-1185">Reference proteome</keyword>
<dbReference type="RefSeq" id="XP_015171016.1">
    <property type="nucleotide sequence ID" value="XM_015315530.1"/>
</dbReference>
<keyword evidence="2 8" id="KW-0732">Signal</keyword>
<evidence type="ECO:0000256" key="5">
    <source>
        <dbReference type="ARBA" id="ARBA00023157"/>
    </source>
</evidence>
<dbReference type="InterPro" id="IPR009003">
    <property type="entry name" value="Peptidase_S1_PA"/>
</dbReference>
<evidence type="ECO:0000256" key="2">
    <source>
        <dbReference type="ARBA" id="ARBA00022729"/>
    </source>
</evidence>
<keyword evidence="5" id="KW-1015">Disulfide bond</keyword>
<reference evidence="12" key="1">
    <citation type="submission" date="2025-08" db="UniProtKB">
        <authorList>
            <consortium name="RefSeq"/>
        </authorList>
    </citation>
    <scope>IDENTIFICATION</scope>
    <source>
        <tissue evidence="12">Whole body</tissue>
    </source>
</reference>
<dbReference type="PROSITE" id="PS00135">
    <property type="entry name" value="TRYPSIN_SER"/>
    <property type="match status" value="1"/>
</dbReference>
<dbReference type="PROSITE" id="PS00134">
    <property type="entry name" value="TRYPSIN_HIS"/>
    <property type="match status" value="2"/>
</dbReference>
<feature type="domain" description="Peptidase S1" evidence="9">
    <location>
        <begin position="469"/>
        <end position="741"/>
    </location>
</feature>
<keyword evidence="3 7" id="KW-0378">Hydrolase</keyword>
<dbReference type="InterPro" id="IPR018114">
    <property type="entry name" value="TRYPSIN_HIS"/>
</dbReference>
<dbReference type="InterPro" id="IPR022700">
    <property type="entry name" value="CLIP"/>
</dbReference>
<evidence type="ECO:0000313" key="12">
    <source>
        <dbReference type="RefSeq" id="XP_015171016.1"/>
    </source>
</evidence>
<protein>
    <submittedName>
        <fullName evidence="12">Transmembrane protease serine 9-like</fullName>
    </submittedName>
</protein>
<feature type="signal peptide" evidence="8">
    <location>
        <begin position="1"/>
        <end position="21"/>
    </location>
</feature>
<dbReference type="GeneID" id="107063622"/>
<dbReference type="InterPro" id="IPR038565">
    <property type="entry name" value="CLIP_sf"/>
</dbReference>
<feature type="domain" description="Clip" evidence="10">
    <location>
        <begin position="29"/>
        <end position="82"/>
    </location>
</feature>
<evidence type="ECO:0000256" key="6">
    <source>
        <dbReference type="ARBA" id="ARBA00024195"/>
    </source>
</evidence>
<sequence>MYLFLFIVAISYILSISIVDAQHLKLESNCLTPNGTGGSCINIRQCLPLVTMLQEKPLRQETIDYLKRSQCGLEGHDPWVCCPTEFNSTVSSSILLNNPQTKVQNCTLENLDNNDPIIRLLNNPLIPCECGRDSIPRDLTAADTTPGEFPWLVLLEYKNGNETIHHCTGTLITNRYVLTAAHCLNNINYGKLINVRLGEHDLNSTKDCVKRDDDVITCSDDPITVEIEETISHELYLQVSRNREYDIGLVRLSRDIISTDYVKPICLPRSSVIDKRLYAAGWGGTLTSSSSNVKLKVSLPLVDKDSCYRIYRSRWNLKLGFEQICAGGEENRSACRGDSGGPLMTFKNLPNGDKIWTAVGIISFSAFPCGLSSGPSVSNKVYDFIPWIISKIRPCTPLLKKLEEKPLRQETIDYLKGSQCGFDGLVPLVCCPPNINSSNVNFNKPLEISTETSISTLQNVNINDAIIKLLDNSLLPSDCGRDPIPRDLESATTTLGEFPWLVLLEYNNGTNTVSPCLGALISKRYVLTAAHCLIERPTWILSSVRLGVHDLRSSTNCVKRDNENICIDGSISVEIEESFIHELYELYNTKRYYDIGLVRLSKDIVSTYYFKPICLPRSSIINKILYVAGWGKTLTSLSSNVKLKVSVPLFDRDRCNSLYRYLTNLTLSVEQICAGGEKDRDSCSGDAGGPLMDFQDLPNGDKIWRAVGIVSFGPTPCGHTNIPGVYTKVYDFIPWIISKMRP</sequence>
<comment type="similarity">
    <text evidence="6">Belongs to the peptidase S1 family. CLIP subfamily.</text>
</comment>
<dbReference type="SUPFAM" id="SSF50494">
    <property type="entry name" value="Trypsin-like serine proteases"/>
    <property type="match status" value="2"/>
</dbReference>
<dbReference type="InterPro" id="IPR001314">
    <property type="entry name" value="Peptidase_S1A"/>
</dbReference>
<evidence type="ECO:0000259" key="9">
    <source>
        <dbReference type="PROSITE" id="PS50240"/>
    </source>
</evidence>
<dbReference type="InterPro" id="IPR033116">
    <property type="entry name" value="TRYPSIN_SER"/>
</dbReference>
<evidence type="ECO:0000256" key="7">
    <source>
        <dbReference type="RuleBase" id="RU363034"/>
    </source>
</evidence>
<dbReference type="Gene3D" id="2.40.10.10">
    <property type="entry name" value="Trypsin-like serine proteases"/>
    <property type="match status" value="4"/>
</dbReference>
<dbReference type="Gene3D" id="3.30.1640.30">
    <property type="match status" value="2"/>
</dbReference>
<dbReference type="CDD" id="cd00190">
    <property type="entry name" value="Tryp_SPc"/>
    <property type="match status" value="2"/>
</dbReference>
<dbReference type="InterPro" id="IPR001254">
    <property type="entry name" value="Trypsin_dom"/>
</dbReference>
<organism evidence="11 12">
    <name type="scientific">Polistes dominula</name>
    <name type="common">European paper wasp</name>
    <name type="synonym">Vespa dominula</name>
    <dbReference type="NCBI Taxonomy" id="743375"/>
    <lineage>
        <taxon>Eukaryota</taxon>
        <taxon>Metazoa</taxon>
        <taxon>Ecdysozoa</taxon>
        <taxon>Arthropoda</taxon>
        <taxon>Hexapoda</taxon>
        <taxon>Insecta</taxon>
        <taxon>Pterygota</taxon>
        <taxon>Neoptera</taxon>
        <taxon>Endopterygota</taxon>
        <taxon>Hymenoptera</taxon>
        <taxon>Apocrita</taxon>
        <taxon>Aculeata</taxon>
        <taxon>Vespoidea</taxon>
        <taxon>Vespidae</taxon>
        <taxon>Polistinae</taxon>
        <taxon>Polistini</taxon>
        <taxon>Polistes</taxon>
    </lineage>
</organism>
<gene>
    <name evidence="12" type="primary">LOC107063622</name>
</gene>
<dbReference type="Proteomes" id="UP000694924">
    <property type="component" value="Unplaced"/>
</dbReference>
<dbReference type="PANTHER" id="PTHR24256">
    <property type="entry name" value="TRYPTASE-RELATED"/>
    <property type="match status" value="1"/>
</dbReference>
<keyword evidence="1 7" id="KW-0645">Protease</keyword>
<evidence type="ECO:0000256" key="4">
    <source>
        <dbReference type="ARBA" id="ARBA00022825"/>
    </source>
</evidence>
<dbReference type="PRINTS" id="PR00722">
    <property type="entry name" value="CHYMOTRYPSIN"/>
</dbReference>
<evidence type="ECO:0000259" key="10">
    <source>
        <dbReference type="PROSITE" id="PS51888"/>
    </source>
</evidence>
<dbReference type="PROSITE" id="PS50240">
    <property type="entry name" value="TRYPSIN_DOM"/>
    <property type="match status" value="2"/>
</dbReference>
<proteinExistence type="inferred from homology"/>
<keyword evidence="4 7" id="KW-0720">Serine protease</keyword>
<name>A0ABM1HSS9_POLDO</name>
<feature type="chain" id="PRO_5047356243" evidence="8">
    <location>
        <begin position="22"/>
        <end position="742"/>
    </location>
</feature>
<evidence type="ECO:0000256" key="8">
    <source>
        <dbReference type="SAM" id="SignalP"/>
    </source>
</evidence>
<dbReference type="SMART" id="SM00020">
    <property type="entry name" value="Tryp_SPc"/>
    <property type="match status" value="2"/>
</dbReference>
<accession>A0ABM1HSS9</accession>
<dbReference type="InterPro" id="IPR051487">
    <property type="entry name" value="Ser/Thr_Proteases_Immune/Dev"/>
</dbReference>
<evidence type="ECO:0000313" key="11">
    <source>
        <dbReference type="Proteomes" id="UP000694924"/>
    </source>
</evidence>
<dbReference type="SMART" id="SM00680">
    <property type="entry name" value="CLIP"/>
    <property type="match status" value="2"/>
</dbReference>